<dbReference type="InterPro" id="IPR005651">
    <property type="entry name" value="Trm112-like"/>
</dbReference>
<reference evidence="4" key="2">
    <citation type="submission" date="2025-09" db="UniProtKB">
        <authorList>
            <consortium name="Ensembl"/>
        </authorList>
    </citation>
    <scope>IDENTIFICATION</scope>
</reference>
<accession>A0A8C5QRI0</accession>
<dbReference type="GO" id="GO:0030488">
    <property type="term" value="P:tRNA methylation"/>
    <property type="evidence" value="ECO:0007669"/>
    <property type="project" value="TreeGrafter"/>
</dbReference>
<name>A0A8C5QRI0_9ANUR</name>
<dbReference type="OrthoDB" id="2187549at2759"/>
<dbReference type="CDD" id="cd21089">
    <property type="entry name" value="Trm112-like"/>
    <property type="match status" value="1"/>
</dbReference>
<evidence type="ECO:0000256" key="1">
    <source>
        <dbReference type="ARBA" id="ARBA00007980"/>
    </source>
</evidence>
<protein>
    <recommendedName>
        <fullName evidence="2">Multifunctional methyltransferase subunit TRM112-like protein</fullName>
    </recommendedName>
    <alternativeName>
        <fullName evidence="3">tRNA methyltransferase 112 homolog</fullName>
    </alternativeName>
</protein>
<dbReference type="PANTHER" id="PTHR12773">
    <property type="entry name" value="UPF0315 PROTEIN-RELATED"/>
    <property type="match status" value="1"/>
</dbReference>
<reference evidence="4" key="1">
    <citation type="submission" date="2025-08" db="UniProtKB">
        <authorList>
            <consortium name="Ensembl"/>
        </authorList>
    </citation>
    <scope>IDENTIFICATION</scope>
</reference>
<dbReference type="Pfam" id="PF03966">
    <property type="entry name" value="Trm112p"/>
    <property type="match status" value="1"/>
</dbReference>
<dbReference type="GO" id="GO:0046982">
    <property type="term" value="F:protein heterodimerization activity"/>
    <property type="evidence" value="ECO:0007669"/>
    <property type="project" value="InterPro"/>
</dbReference>
<proteinExistence type="inferred from homology"/>
<dbReference type="Ensembl" id="ENSLLET00000043021.1">
    <property type="protein sequence ID" value="ENSLLEP00000041360.1"/>
    <property type="gene ID" value="ENSLLEG00000026292.1"/>
</dbReference>
<dbReference type="InterPro" id="IPR039127">
    <property type="entry name" value="Trm112"/>
</dbReference>
<evidence type="ECO:0000256" key="2">
    <source>
        <dbReference type="ARBA" id="ARBA00019989"/>
    </source>
</evidence>
<dbReference type="AlphaFoldDB" id="A0A8C5QRI0"/>
<evidence type="ECO:0000313" key="4">
    <source>
        <dbReference type="Ensembl" id="ENSLLEP00000041360.1"/>
    </source>
</evidence>
<sequence length="206" mass="23577">MIASDQDTTLLMRMRASFIRSPHVPIVQGRGGRLSTQARWVKRRVTEHAHRLRRATAVDWPWLAEVLGLLRRATRGYWVLRKMKLLTHNMLRSHVTGVTRDFPLLIRADEVKINVVDFNRDFVARMIPKLEWGALVGAAESLGHASDLPQELPSDYENKEELLKKVHHVLLEVEVIEGALKCPESGTEFPITRGEGNPRDRDYSCI</sequence>
<evidence type="ECO:0000313" key="5">
    <source>
        <dbReference type="Proteomes" id="UP000694569"/>
    </source>
</evidence>
<gene>
    <name evidence="4" type="primary">TRMT112</name>
</gene>
<dbReference type="PANTHER" id="PTHR12773:SF0">
    <property type="entry name" value="MULTIFUNCTIONAL METHYLTRANSFERASE SUBUNIT TRM112-LIKE PROTEIN"/>
    <property type="match status" value="1"/>
</dbReference>
<dbReference type="GO" id="GO:0070476">
    <property type="term" value="P:rRNA (guanine-N7)-methylation"/>
    <property type="evidence" value="ECO:0007669"/>
    <property type="project" value="TreeGrafter"/>
</dbReference>
<organism evidence="4 5">
    <name type="scientific">Leptobrachium leishanense</name>
    <name type="common">Leishan spiny toad</name>
    <dbReference type="NCBI Taxonomy" id="445787"/>
    <lineage>
        <taxon>Eukaryota</taxon>
        <taxon>Metazoa</taxon>
        <taxon>Chordata</taxon>
        <taxon>Craniata</taxon>
        <taxon>Vertebrata</taxon>
        <taxon>Euteleostomi</taxon>
        <taxon>Amphibia</taxon>
        <taxon>Batrachia</taxon>
        <taxon>Anura</taxon>
        <taxon>Pelobatoidea</taxon>
        <taxon>Megophryidae</taxon>
        <taxon>Leptobrachium</taxon>
    </lineage>
</organism>
<dbReference type="Proteomes" id="UP000694569">
    <property type="component" value="Unplaced"/>
</dbReference>
<keyword evidence="5" id="KW-1185">Reference proteome</keyword>
<dbReference type="Gene3D" id="2.20.25.10">
    <property type="match status" value="1"/>
</dbReference>
<dbReference type="GeneTree" id="ENSGT00940000164608"/>
<evidence type="ECO:0000256" key="3">
    <source>
        <dbReference type="ARBA" id="ARBA00030516"/>
    </source>
</evidence>
<comment type="similarity">
    <text evidence="1">Belongs to the TRM112 family.</text>
</comment>